<evidence type="ECO:0000256" key="7">
    <source>
        <dbReference type="SAM" id="Coils"/>
    </source>
</evidence>
<organism evidence="9 10">
    <name type="scientific">Boothiomyces macroporosus</name>
    <dbReference type="NCBI Taxonomy" id="261099"/>
    <lineage>
        <taxon>Eukaryota</taxon>
        <taxon>Fungi</taxon>
        <taxon>Fungi incertae sedis</taxon>
        <taxon>Chytridiomycota</taxon>
        <taxon>Chytridiomycota incertae sedis</taxon>
        <taxon>Chytridiomycetes</taxon>
        <taxon>Rhizophydiales</taxon>
        <taxon>Terramycetaceae</taxon>
        <taxon>Boothiomyces</taxon>
    </lineage>
</organism>
<dbReference type="InterPro" id="IPR041146">
    <property type="entry name" value="IFT81_CH"/>
</dbReference>
<keyword evidence="2" id="KW-0970">Cilium biogenesis/degradation</keyword>
<evidence type="ECO:0000256" key="2">
    <source>
        <dbReference type="ARBA" id="ARBA00022794"/>
    </source>
</evidence>
<evidence type="ECO:0000256" key="5">
    <source>
        <dbReference type="ARBA" id="ARBA00023273"/>
    </source>
</evidence>
<evidence type="ECO:0000256" key="4">
    <source>
        <dbReference type="ARBA" id="ARBA00023069"/>
    </source>
</evidence>
<comment type="subcellular location">
    <subcellularLocation>
        <location evidence="1">Cell projection</location>
        <location evidence="1">Cilium</location>
    </subcellularLocation>
</comment>
<proteinExistence type="inferred from homology"/>
<comment type="caution">
    <text evidence="9">The sequence shown here is derived from an EMBL/GenBank/DDBJ whole genome shotgun (WGS) entry which is preliminary data.</text>
</comment>
<dbReference type="PANTHER" id="PTHR15614:SF2">
    <property type="entry name" value="INTRAFLAGELLAR TRANSPORT PROTEIN 81 HOMOLOG"/>
    <property type="match status" value="1"/>
</dbReference>
<dbReference type="Pfam" id="PF18383">
    <property type="entry name" value="IFT81_CH"/>
    <property type="match status" value="1"/>
</dbReference>
<dbReference type="GO" id="GO:0015631">
    <property type="term" value="F:tubulin binding"/>
    <property type="evidence" value="ECO:0007669"/>
    <property type="project" value="InterPro"/>
</dbReference>
<keyword evidence="3 7" id="KW-0175">Coiled coil</keyword>
<evidence type="ECO:0000256" key="1">
    <source>
        <dbReference type="ARBA" id="ARBA00004138"/>
    </source>
</evidence>
<feature type="coiled-coil region" evidence="7">
    <location>
        <begin position="596"/>
        <end position="623"/>
    </location>
</feature>
<evidence type="ECO:0000256" key="3">
    <source>
        <dbReference type="ARBA" id="ARBA00023054"/>
    </source>
</evidence>
<dbReference type="Proteomes" id="UP001210925">
    <property type="component" value="Unassembled WGS sequence"/>
</dbReference>
<sequence length="671" mass="77518">MTYLIDLKVVSSVINSPPFSKKWSIIQLHDEIPNIQLVQTLFEVAGYIDSANNQSIFMLDRDLEEKALRLCDFMQMLNCKEAQDIDGFITTVMAPNRQAILYYLTFLLKDLATHKKRAYLAQFLSIPEIPSEFSQDDVIIDLTNQIEQVQEEFRNTHRYLDGLKQSGPNSTAVKREIQQMEEEKQQLLSKITRIQKKIQGVPKSEQWLQAARNLRTEQQHELALVDRLREQRAQVSQADAKYTNAVQKLKTVKANLMNSSPESIFAKMEEEHGMNRFLSQENFPKNLMEAEVRIRDLNEILAQPSISEQEFAKLEAEIAKINNEIVELAEKKLKISNSGDANLALFRQQAQIIARKKEGTLAKLPAVQEELANLQKQAAEKEMLQGEDFKRYVSELRGKSTNYKRKKAELSSLTAEFGILQRTEEVHAEFKQTIQIAEQRSGVVGYHDAQTNLEKVSEMKSEVDQEKGKTLDQISSIIQQLNNSINEKKNQLAPVIQNLRALRQEAQELDNIYTEKKRIYDTTMIGLESENSNLDQEIRNLRNDIRNDHSRYHHLNQLIQQSEIAQDRVMNEMKAYIGADDMIELIQKARGFKTYRDLYNRKIAELENNSKILQEQQKEAKIKHEPNMKQIQMFNGIKKLLTLKIANNKKIISGRNQEDKAVVTMDRLVLS</sequence>
<dbReference type="GO" id="GO:0060271">
    <property type="term" value="P:cilium assembly"/>
    <property type="evidence" value="ECO:0007669"/>
    <property type="project" value="InterPro"/>
</dbReference>
<dbReference type="InterPro" id="IPR029600">
    <property type="entry name" value="IFT81"/>
</dbReference>
<accession>A0AAD5UE71</accession>
<feature type="domain" description="IFT81 calponin homology" evidence="8">
    <location>
        <begin position="7"/>
        <end position="124"/>
    </location>
</feature>
<evidence type="ECO:0000256" key="6">
    <source>
        <dbReference type="ARBA" id="ARBA00043983"/>
    </source>
</evidence>
<evidence type="ECO:0000313" key="9">
    <source>
        <dbReference type="EMBL" id="KAJ3252478.1"/>
    </source>
</evidence>
<feature type="coiled-coil region" evidence="7">
    <location>
        <begin position="170"/>
        <end position="197"/>
    </location>
</feature>
<dbReference type="AlphaFoldDB" id="A0AAD5UE71"/>
<evidence type="ECO:0000259" key="8">
    <source>
        <dbReference type="Pfam" id="PF18383"/>
    </source>
</evidence>
<gene>
    <name evidence="9" type="primary">IFT81</name>
    <name evidence="9" type="ORF">HK103_001547</name>
</gene>
<dbReference type="GO" id="GO:0042073">
    <property type="term" value="P:intraciliary transport"/>
    <property type="evidence" value="ECO:0007669"/>
    <property type="project" value="InterPro"/>
</dbReference>
<keyword evidence="10" id="KW-1185">Reference proteome</keyword>
<comment type="similarity">
    <text evidence="6">Belongs to the IFT81 family.</text>
</comment>
<protein>
    <submittedName>
        <fullName evidence="9">Intraflagellar transport protein 81</fullName>
    </submittedName>
</protein>
<evidence type="ECO:0000313" key="10">
    <source>
        <dbReference type="Proteomes" id="UP001210925"/>
    </source>
</evidence>
<dbReference type="GO" id="GO:0030992">
    <property type="term" value="C:intraciliary transport particle B"/>
    <property type="evidence" value="ECO:0007669"/>
    <property type="project" value="InterPro"/>
</dbReference>
<dbReference type="EMBL" id="JADGKB010000140">
    <property type="protein sequence ID" value="KAJ3252478.1"/>
    <property type="molecule type" value="Genomic_DNA"/>
</dbReference>
<dbReference type="GO" id="GO:0036064">
    <property type="term" value="C:ciliary basal body"/>
    <property type="evidence" value="ECO:0007669"/>
    <property type="project" value="TreeGrafter"/>
</dbReference>
<reference evidence="9" key="1">
    <citation type="submission" date="2020-05" db="EMBL/GenBank/DDBJ databases">
        <title>Phylogenomic resolution of chytrid fungi.</title>
        <authorList>
            <person name="Stajich J.E."/>
            <person name="Amses K."/>
            <person name="Simmons R."/>
            <person name="Seto K."/>
            <person name="Myers J."/>
            <person name="Bonds A."/>
            <person name="Quandt C.A."/>
            <person name="Barry K."/>
            <person name="Liu P."/>
            <person name="Grigoriev I."/>
            <person name="Longcore J.E."/>
            <person name="James T.Y."/>
        </authorList>
    </citation>
    <scope>NUCLEOTIDE SEQUENCE</scope>
    <source>
        <strain evidence="9">PLAUS21</strain>
    </source>
</reference>
<name>A0AAD5UE71_9FUNG</name>
<keyword evidence="4" id="KW-0969">Cilium</keyword>
<dbReference type="Gene3D" id="1.10.418.70">
    <property type="entry name" value="Intraflagellar transport protein 81, N-terminal domain"/>
    <property type="match status" value="1"/>
</dbReference>
<feature type="coiled-coil region" evidence="7">
    <location>
        <begin position="471"/>
        <end position="551"/>
    </location>
</feature>
<dbReference type="InterPro" id="IPR043016">
    <property type="entry name" value="IFT81_N_sf"/>
</dbReference>
<keyword evidence="5" id="KW-0966">Cell projection</keyword>
<dbReference type="PANTHER" id="PTHR15614">
    <property type="entry name" value="INTRAFLAGELLAR TRANSPORT PROTEIN 81 HOMOLOG"/>
    <property type="match status" value="1"/>
</dbReference>
<feature type="coiled-coil region" evidence="7">
    <location>
        <begin position="357"/>
        <end position="387"/>
    </location>
</feature>